<dbReference type="Proteomes" id="UP000697127">
    <property type="component" value="Unassembled WGS sequence"/>
</dbReference>
<organism evidence="2 3">
    <name type="scientific">Pichia californica</name>
    <dbReference type="NCBI Taxonomy" id="460514"/>
    <lineage>
        <taxon>Eukaryota</taxon>
        <taxon>Fungi</taxon>
        <taxon>Dikarya</taxon>
        <taxon>Ascomycota</taxon>
        <taxon>Saccharomycotina</taxon>
        <taxon>Pichiomycetes</taxon>
        <taxon>Pichiales</taxon>
        <taxon>Pichiaceae</taxon>
        <taxon>Pichia</taxon>
    </lineage>
</organism>
<name>A0A9P6WQP8_9ASCO</name>
<feature type="compositionally biased region" description="Polar residues" evidence="1">
    <location>
        <begin position="1"/>
        <end position="17"/>
    </location>
</feature>
<feature type="region of interest" description="Disordered" evidence="1">
    <location>
        <begin position="1"/>
        <end position="85"/>
    </location>
</feature>
<evidence type="ECO:0000313" key="2">
    <source>
        <dbReference type="EMBL" id="KAG0690128.1"/>
    </source>
</evidence>
<proteinExistence type="predicted"/>
<protein>
    <submittedName>
        <fullName evidence="2">Uncharacterized protein</fullName>
    </submittedName>
</protein>
<feature type="compositionally biased region" description="Low complexity" evidence="1">
    <location>
        <begin position="374"/>
        <end position="387"/>
    </location>
</feature>
<feature type="compositionally biased region" description="Low complexity" evidence="1">
    <location>
        <begin position="220"/>
        <end position="241"/>
    </location>
</feature>
<evidence type="ECO:0000256" key="1">
    <source>
        <dbReference type="SAM" id="MobiDB-lite"/>
    </source>
</evidence>
<feature type="region of interest" description="Disordered" evidence="1">
    <location>
        <begin position="361"/>
        <end position="393"/>
    </location>
</feature>
<evidence type="ECO:0000313" key="3">
    <source>
        <dbReference type="Proteomes" id="UP000697127"/>
    </source>
</evidence>
<dbReference type="AlphaFoldDB" id="A0A9P6WQP8"/>
<feature type="region of interest" description="Disordered" evidence="1">
    <location>
        <begin position="220"/>
        <end position="247"/>
    </location>
</feature>
<keyword evidence="3" id="KW-1185">Reference proteome</keyword>
<gene>
    <name evidence="2" type="ORF">C6P40_003749</name>
</gene>
<reference evidence="2" key="1">
    <citation type="submission" date="2020-11" db="EMBL/GenBank/DDBJ databases">
        <title>Kefir isolates.</title>
        <authorList>
            <person name="Marcisauskas S."/>
            <person name="Kim Y."/>
            <person name="Blasche S."/>
        </authorList>
    </citation>
    <scope>NUCLEOTIDE SEQUENCE</scope>
    <source>
        <strain evidence="2">Olga-1</strain>
    </source>
</reference>
<comment type="caution">
    <text evidence="2">The sequence shown here is derived from an EMBL/GenBank/DDBJ whole genome shotgun (WGS) entry which is preliminary data.</text>
</comment>
<dbReference type="EMBL" id="PUHW01000044">
    <property type="protein sequence ID" value="KAG0690128.1"/>
    <property type="molecule type" value="Genomic_DNA"/>
</dbReference>
<feature type="compositionally biased region" description="Polar residues" evidence="1">
    <location>
        <begin position="422"/>
        <end position="437"/>
    </location>
</feature>
<feature type="compositionally biased region" description="Acidic residues" evidence="1">
    <location>
        <begin position="361"/>
        <end position="373"/>
    </location>
</feature>
<feature type="region of interest" description="Disordered" evidence="1">
    <location>
        <begin position="414"/>
        <end position="443"/>
    </location>
</feature>
<sequence length="443" mass="48806">MSQQSARFNHVPSNSGLSPKLSPDLEMELRMGLNKATSSGTPAHPDPDLLHSQISPRSSVLDPHLGSRDKKNIIKQQSKPKKHAISSIKINDKDNNINNNINIDSNIFSDCNPIIDHTKSTFTKMNNNINSLSISPSNGLTAQILVPSSSSSITDTNPIDAMEKEQEGIVMKLMNEIQFLRDENKILKSMLRANSNNSTPSSPNLSNSSSVAPYSFPTNFTSNNSTSSSSSSSFRNQRRSTITTIANQKRTPSLIPSNQSLITVVNHPNVRSRSGSLSTNWKFPNYLSGASSPSETFPFDNEYLPFNVQRYNNITPTMRRPSIGSITSGIGNGYESSATLHSRNISLDSNLEEAIEDDMFNNDTTNEVDDNETDSSYYSNYSNTNSSLNPTHRRTISDNTAYSVLQSPSMTLSLRDTKPKDQISTTEKLPTKVSSGLQIRRIS</sequence>
<accession>A0A9P6WQP8</accession>